<dbReference type="OrthoDB" id="433738at2759"/>
<dbReference type="GO" id="GO:0043066">
    <property type="term" value="P:negative regulation of apoptotic process"/>
    <property type="evidence" value="ECO:0007669"/>
    <property type="project" value="TreeGrafter"/>
</dbReference>
<dbReference type="GO" id="GO:0044183">
    <property type="term" value="F:protein folding chaperone"/>
    <property type="evidence" value="ECO:0007669"/>
    <property type="project" value="TreeGrafter"/>
</dbReference>
<dbReference type="InterPro" id="IPR019734">
    <property type="entry name" value="TPR_rpt"/>
</dbReference>
<feature type="repeat" description="TPR" evidence="1">
    <location>
        <begin position="109"/>
        <end position="142"/>
    </location>
</feature>
<dbReference type="AlphaFoldDB" id="A0A0C9Z1G0"/>
<dbReference type="SMART" id="SM00028">
    <property type="entry name" value="TPR"/>
    <property type="match status" value="3"/>
</dbReference>
<dbReference type="EMBL" id="KN833867">
    <property type="protein sequence ID" value="KIK16127.1"/>
    <property type="molecule type" value="Genomic_DNA"/>
</dbReference>
<dbReference type="Gene3D" id="1.25.40.10">
    <property type="entry name" value="Tetratricopeptide repeat domain"/>
    <property type="match status" value="1"/>
</dbReference>
<evidence type="ECO:0000256" key="2">
    <source>
        <dbReference type="SAM" id="MobiDB-lite"/>
    </source>
</evidence>
<dbReference type="PROSITE" id="PS50005">
    <property type="entry name" value="TPR"/>
    <property type="match status" value="1"/>
</dbReference>
<feature type="region of interest" description="Disordered" evidence="2">
    <location>
        <begin position="1"/>
        <end position="26"/>
    </location>
</feature>
<dbReference type="HOGENOM" id="CLU_089717_0_0_1"/>
<dbReference type="STRING" id="765257.A0A0C9Z1G0"/>
<dbReference type="GO" id="GO:0005829">
    <property type="term" value="C:cytosol"/>
    <property type="evidence" value="ECO:0007669"/>
    <property type="project" value="TreeGrafter"/>
</dbReference>
<evidence type="ECO:0000313" key="3">
    <source>
        <dbReference type="EMBL" id="KIK16127.1"/>
    </source>
</evidence>
<name>A0A0C9Z1G0_9AGAM</name>
<dbReference type="Proteomes" id="UP000054018">
    <property type="component" value="Unassembled WGS sequence"/>
</dbReference>
<dbReference type="GO" id="GO:0012505">
    <property type="term" value="C:endomembrane system"/>
    <property type="evidence" value="ECO:0007669"/>
    <property type="project" value="TreeGrafter"/>
</dbReference>
<keyword evidence="1" id="KW-0802">TPR repeat</keyword>
<dbReference type="SUPFAM" id="SSF48452">
    <property type="entry name" value="TPR-like"/>
    <property type="match status" value="1"/>
</dbReference>
<dbReference type="InterPro" id="IPR050754">
    <property type="entry name" value="FKBP4/5/8-like"/>
</dbReference>
<organism evidence="3 4">
    <name type="scientific">Pisolithus microcarpus 441</name>
    <dbReference type="NCBI Taxonomy" id="765257"/>
    <lineage>
        <taxon>Eukaryota</taxon>
        <taxon>Fungi</taxon>
        <taxon>Dikarya</taxon>
        <taxon>Basidiomycota</taxon>
        <taxon>Agaricomycotina</taxon>
        <taxon>Agaricomycetes</taxon>
        <taxon>Agaricomycetidae</taxon>
        <taxon>Boletales</taxon>
        <taxon>Sclerodermatineae</taxon>
        <taxon>Pisolithaceae</taxon>
        <taxon>Pisolithus</taxon>
    </lineage>
</organism>
<keyword evidence="4" id="KW-1185">Reference proteome</keyword>
<dbReference type="PANTHER" id="PTHR46512">
    <property type="entry name" value="PEPTIDYLPROLYL ISOMERASE"/>
    <property type="match status" value="1"/>
</dbReference>
<gene>
    <name evidence="3" type="ORF">PISMIDRAFT_113972</name>
</gene>
<dbReference type="InterPro" id="IPR011990">
    <property type="entry name" value="TPR-like_helical_dom_sf"/>
</dbReference>
<evidence type="ECO:0000313" key="4">
    <source>
        <dbReference type="Proteomes" id="UP000054018"/>
    </source>
</evidence>
<accession>A0A0C9Z1G0</accession>
<reference evidence="3 4" key="1">
    <citation type="submission" date="2014-04" db="EMBL/GenBank/DDBJ databases">
        <authorList>
            <consortium name="DOE Joint Genome Institute"/>
            <person name="Kuo A."/>
            <person name="Kohler A."/>
            <person name="Costa M.D."/>
            <person name="Nagy L.G."/>
            <person name="Floudas D."/>
            <person name="Copeland A."/>
            <person name="Barry K.W."/>
            <person name="Cichocki N."/>
            <person name="Veneault-Fourrey C."/>
            <person name="LaButti K."/>
            <person name="Lindquist E.A."/>
            <person name="Lipzen A."/>
            <person name="Lundell T."/>
            <person name="Morin E."/>
            <person name="Murat C."/>
            <person name="Sun H."/>
            <person name="Tunlid A."/>
            <person name="Henrissat B."/>
            <person name="Grigoriev I.V."/>
            <person name="Hibbett D.S."/>
            <person name="Martin F."/>
            <person name="Nordberg H.P."/>
            <person name="Cantor M.N."/>
            <person name="Hua S.X."/>
        </authorList>
    </citation>
    <scope>NUCLEOTIDE SEQUENCE [LARGE SCALE GENOMIC DNA]</scope>
    <source>
        <strain evidence="3 4">441</strain>
    </source>
</reference>
<evidence type="ECO:0008006" key="5">
    <source>
        <dbReference type="Google" id="ProtNLM"/>
    </source>
</evidence>
<dbReference type="GO" id="GO:0005740">
    <property type="term" value="C:mitochondrial envelope"/>
    <property type="evidence" value="ECO:0007669"/>
    <property type="project" value="TreeGrafter"/>
</dbReference>
<evidence type="ECO:0000256" key="1">
    <source>
        <dbReference type="PROSITE-ProRule" id="PRU00339"/>
    </source>
</evidence>
<dbReference type="GO" id="GO:0016020">
    <property type="term" value="C:membrane"/>
    <property type="evidence" value="ECO:0007669"/>
    <property type="project" value="TreeGrafter"/>
</dbReference>
<sequence>MASLIPTETQSQTASTGGESPPSANSNIVSAIESKITTGRSKKDAGDAAFKRGDVKGALRSYHEAVMYLSGVDRQVIANAKNIFDTGAPAALSDESKGEGKTEVDLILEKVYANMSACHIKQEKWKRALETADKALAKNPKNSKALFRKGKALGEMGLFVKAETALMEVKKISPAEEAIVDAEIARLRAVDNERQRAADKKMRGNLLVVHDAAPLIDRSLQVGCHETVSHRLVNAVSTEPSTHTS</sequence>
<dbReference type="Pfam" id="PF14559">
    <property type="entry name" value="TPR_19"/>
    <property type="match status" value="1"/>
</dbReference>
<proteinExistence type="predicted"/>
<reference evidence="4" key="2">
    <citation type="submission" date="2015-01" db="EMBL/GenBank/DDBJ databases">
        <title>Evolutionary Origins and Diversification of the Mycorrhizal Mutualists.</title>
        <authorList>
            <consortium name="DOE Joint Genome Institute"/>
            <consortium name="Mycorrhizal Genomics Consortium"/>
            <person name="Kohler A."/>
            <person name="Kuo A."/>
            <person name="Nagy L.G."/>
            <person name="Floudas D."/>
            <person name="Copeland A."/>
            <person name="Barry K.W."/>
            <person name="Cichocki N."/>
            <person name="Veneault-Fourrey C."/>
            <person name="LaButti K."/>
            <person name="Lindquist E.A."/>
            <person name="Lipzen A."/>
            <person name="Lundell T."/>
            <person name="Morin E."/>
            <person name="Murat C."/>
            <person name="Riley R."/>
            <person name="Ohm R."/>
            <person name="Sun H."/>
            <person name="Tunlid A."/>
            <person name="Henrissat B."/>
            <person name="Grigoriev I.V."/>
            <person name="Hibbett D.S."/>
            <person name="Martin F."/>
        </authorList>
    </citation>
    <scope>NUCLEOTIDE SEQUENCE [LARGE SCALE GENOMIC DNA]</scope>
    <source>
        <strain evidence="4">441</strain>
    </source>
</reference>
<protein>
    <recommendedName>
        <fullName evidence="5">TPR-like protein</fullName>
    </recommendedName>
</protein>
<dbReference type="PANTHER" id="PTHR46512:SF1">
    <property type="entry name" value="PEPTIDYLPROLYL ISOMERASE"/>
    <property type="match status" value="1"/>
</dbReference>